<feature type="region of interest" description="Disordered" evidence="1">
    <location>
        <begin position="280"/>
        <end position="387"/>
    </location>
</feature>
<reference evidence="2" key="1">
    <citation type="submission" date="2020-04" db="EMBL/GenBank/DDBJ databases">
        <title>Hybrid Assembly of Korean Phytophthora infestans isolates.</title>
        <authorList>
            <person name="Prokchorchik M."/>
            <person name="Lee Y."/>
            <person name="Seo J."/>
            <person name="Cho J.-H."/>
            <person name="Park Y.-E."/>
            <person name="Jang D.-C."/>
            <person name="Im J.-S."/>
            <person name="Choi J.-G."/>
            <person name="Park H.-J."/>
            <person name="Lee G.-B."/>
            <person name="Lee Y.-G."/>
            <person name="Hong S.-Y."/>
            <person name="Cho K."/>
            <person name="Sohn K.H."/>
        </authorList>
    </citation>
    <scope>NUCLEOTIDE SEQUENCE</scope>
    <source>
        <strain evidence="2">KR_1_A1</strain>
        <strain evidence="3">KR_2_A2</strain>
    </source>
</reference>
<feature type="compositionally biased region" description="Polar residues" evidence="1">
    <location>
        <begin position="150"/>
        <end position="165"/>
    </location>
</feature>
<proteinExistence type="predicted"/>
<feature type="region of interest" description="Disordered" evidence="1">
    <location>
        <begin position="415"/>
        <end position="434"/>
    </location>
</feature>
<dbReference type="Proteomes" id="UP000602510">
    <property type="component" value="Unassembled WGS sequence"/>
</dbReference>
<accession>A0A833WY30</accession>
<feature type="compositionally biased region" description="Low complexity" evidence="1">
    <location>
        <begin position="206"/>
        <end position="215"/>
    </location>
</feature>
<sequence length="467" mass="51944">MTLNNDSGPSAKVHLSREDYGLLVTWMEIPENFAAAHGTSKKTTVSRGSQKTKTQAFNELAVYLNTHTKTSNLPTLTGANVQQRWRTYKTKKFQPTLKKSRTETGLGMSKKEMRQGFSIQGKLDKLCPHFARMEKLFATRDNVRAPATLQLGSLQQHATGRNVSGSKHGEEDKENRFKEINSVDSGDDSLNSSGSDPNDQNDDPDGPAAGGAVADLQDDDSADEQEPSDYEHEASNLNARAIEPDNLFEPTPPEGALWTTEEEDELLSVPFMLALLGNAALDHSPRQPQQRTDAPAIGQSGPHLVASISTEPTALPEASRTTVSTTHPSFQRGRSRSKLLKRKSQAPDTNSGKTKPQKKKKRSSSGSSDSIDKEKPKRMTAHESRASLSFAYAKNGEDKINYMKKKLELDEKMWKEQRNANKAQQERDQQLRTQELKERRAARRHDMFMSLVAAQKTPDEIKTLMDL</sequence>
<feature type="compositionally biased region" description="Basic and acidic residues" evidence="1">
    <location>
        <begin position="167"/>
        <end position="181"/>
    </location>
</feature>
<evidence type="ECO:0000313" key="4">
    <source>
        <dbReference type="Proteomes" id="UP000602510"/>
    </source>
</evidence>
<dbReference type="AlphaFoldDB" id="A0A833WY30"/>
<dbReference type="EMBL" id="WSZM01000109">
    <property type="protein sequence ID" value="KAF4042006.1"/>
    <property type="molecule type" value="Genomic_DNA"/>
</dbReference>
<organism evidence="2 4">
    <name type="scientific">Phytophthora infestans</name>
    <name type="common">Potato late blight agent</name>
    <name type="synonym">Botrytis infestans</name>
    <dbReference type="NCBI Taxonomy" id="4787"/>
    <lineage>
        <taxon>Eukaryota</taxon>
        <taxon>Sar</taxon>
        <taxon>Stramenopiles</taxon>
        <taxon>Oomycota</taxon>
        <taxon>Peronosporomycetes</taxon>
        <taxon>Peronosporales</taxon>
        <taxon>Peronosporaceae</taxon>
        <taxon>Phytophthora</taxon>
    </lineage>
</organism>
<name>A0A833WY30_PHYIN</name>
<protein>
    <submittedName>
        <fullName evidence="2">Uncharacterized protein</fullName>
    </submittedName>
</protein>
<feature type="compositionally biased region" description="Acidic residues" evidence="1">
    <location>
        <begin position="216"/>
        <end position="228"/>
    </location>
</feature>
<dbReference type="EMBL" id="JAACNO010001551">
    <property type="protein sequence ID" value="KAF4139683.1"/>
    <property type="molecule type" value="Genomic_DNA"/>
</dbReference>
<evidence type="ECO:0000256" key="1">
    <source>
        <dbReference type="SAM" id="MobiDB-lite"/>
    </source>
</evidence>
<feature type="compositionally biased region" description="Low complexity" evidence="1">
    <location>
        <begin position="182"/>
        <end position="198"/>
    </location>
</feature>
<gene>
    <name evidence="2" type="ORF">GN244_ATG05730</name>
    <name evidence="3" type="ORF">GN958_ATG11168</name>
</gene>
<dbReference type="Proteomes" id="UP000704712">
    <property type="component" value="Unassembled WGS sequence"/>
</dbReference>
<feature type="compositionally biased region" description="Polar residues" evidence="1">
    <location>
        <begin position="319"/>
        <end position="329"/>
    </location>
</feature>
<feature type="region of interest" description="Disordered" evidence="1">
    <location>
        <begin position="149"/>
        <end position="255"/>
    </location>
</feature>
<evidence type="ECO:0000313" key="3">
    <source>
        <dbReference type="EMBL" id="KAF4139683.1"/>
    </source>
</evidence>
<feature type="compositionally biased region" description="Basic residues" evidence="1">
    <location>
        <begin position="333"/>
        <end position="344"/>
    </location>
</feature>
<evidence type="ECO:0000313" key="2">
    <source>
        <dbReference type="EMBL" id="KAF4042006.1"/>
    </source>
</evidence>
<comment type="caution">
    <text evidence="2">The sequence shown here is derived from an EMBL/GenBank/DDBJ whole genome shotgun (WGS) entry which is preliminary data.</text>
</comment>
<feature type="compositionally biased region" description="Basic and acidic residues" evidence="1">
    <location>
        <begin position="370"/>
        <end position="385"/>
    </location>
</feature>
<keyword evidence="4" id="KW-1185">Reference proteome</keyword>